<reference evidence="2" key="1">
    <citation type="journal article" date="2022" name="Int. J. Mol. Sci.">
        <title>Draft Genome of Tanacetum Coccineum: Genomic Comparison of Closely Related Tanacetum-Family Plants.</title>
        <authorList>
            <person name="Yamashiro T."/>
            <person name="Shiraishi A."/>
            <person name="Nakayama K."/>
            <person name="Satake H."/>
        </authorList>
    </citation>
    <scope>NUCLEOTIDE SEQUENCE</scope>
</reference>
<comment type="caution">
    <text evidence="2">The sequence shown here is derived from an EMBL/GenBank/DDBJ whole genome shotgun (WGS) entry which is preliminary data.</text>
</comment>
<feature type="region of interest" description="Disordered" evidence="1">
    <location>
        <begin position="211"/>
        <end position="232"/>
    </location>
</feature>
<evidence type="ECO:0000256" key="1">
    <source>
        <dbReference type="SAM" id="MobiDB-lite"/>
    </source>
</evidence>
<accession>A0ABQ4Z6U7</accession>
<feature type="compositionally biased region" description="Acidic residues" evidence="1">
    <location>
        <begin position="216"/>
        <end position="230"/>
    </location>
</feature>
<organism evidence="2 3">
    <name type="scientific">Tanacetum coccineum</name>
    <dbReference type="NCBI Taxonomy" id="301880"/>
    <lineage>
        <taxon>Eukaryota</taxon>
        <taxon>Viridiplantae</taxon>
        <taxon>Streptophyta</taxon>
        <taxon>Embryophyta</taxon>
        <taxon>Tracheophyta</taxon>
        <taxon>Spermatophyta</taxon>
        <taxon>Magnoliopsida</taxon>
        <taxon>eudicotyledons</taxon>
        <taxon>Gunneridae</taxon>
        <taxon>Pentapetalae</taxon>
        <taxon>asterids</taxon>
        <taxon>campanulids</taxon>
        <taxon>Asterales</taxon>
        <taxon>Asteraceae</taxon>
        <taxon>Asteroideae</taxon>
        <taxon>Anthemideae</taxon>
        <taxon>Anthemidinae</taxon>
        <taxon>Tanacetum</taxon>
    </lineage>
</organism>
<gene>
    <name evidence="2" type="ORF">Tco_0752440</name>
</gene>
<feature type="compositionally biased region" description="Basic and acidic residues" evidence="1">
    <location>
        <begin position="287"/>
        <end position="310"/>
    </location>
</feature>
<evidence type="ECO:0000313" key="3">
    <source>
        <dbReference type="Proteomes" id="UP001151760"/>
    </source>
</evidence>
<sequence>MKPHLPFLIDLGYKGPLNRHYPTVCGFLCTAMEKLWLKLSIITFWIKNTKSEPELEPEHAMKKIASRRVVKKKVTLSVDENIIFDDPDAALELAKSISQTEAKEAEAARKVHTTYARIVIESISESAKKKSSGKSSKSVVIQDTLSSPKSKPATSKTKLEGAPSLTPQEQEAADIIQALKEIVSATSSEGTGTKLGVLDEDKDITKEKVILKWGDEQDSEHSDDDNDDAEKDDKYSYIPIVVDSNLDTKVRDVFQKELQKHVIDLIHKYSLQHLPELTKKPTPISEQESKKSPSEILKIKKEQAKSQKKP</sequence>
<reference evidence="2" key="2">
    <citation type="submission" date="2022-01" db="EMBL/GenBank/DDBJ databases">
        <authorList>
            <person name="Yamashiro T."/>
            <person name="Shiraishi A."/>
            <person name="Satake H."/>
            <person name="Nakayama K."/>
        </authorList>
    </citation>
    <scope>NUCLEOTIDE SEQUENCE</scope>
</reference>
<feature type="compositionally biased region" description="Low complexity" evidence="1">
    <location>
        <begin position="133"/>
        <end position="156"/>
    </location>
</feature>
<protein>
    <submittedName>
        <fullName evidence="2">Uncharacterized protein</fullName>
    </submittedName>
</protein>
<dbReference type="Proteomes" id="UP001151760">
    <property type="component" value="Unassembled WGS sequence"/>
</dbReference>
<feature type="region of interest" description="Disordered" evidence="1">
    <location>
        <begin position="131"/>
        <end position="168"/>
    </location>
</feature>
<name>A0ABQ4Z6U7_9ASTR</name>
<evidence type="ECO:0000313" key="2">
    <source>
        <dbReference type="EMBL" id="GJS85899.1"/>
    </source>
</evidence>
<feature type="region of interest" description="Disordered" evidence="1">
    <location>
        <begin position="276"/>
        <end position="310"/>
    </location>
</feature>
<keyword evidence="3" id="KW-1185">Reference proteome</keyword>
<dbReference type="EMBL" id="BQNB010011084">
    <property type="protein sequence ID" value="GJS85899.1"/>
    <property type="molecule type" value="Genomic_DNA"/>
</dbReference>
<proteinExistence type="predicted"/>